<comment type="catalytic activity">
    <reaction evidence="9">
        <text>2 L-dopa + O2 = 2 L-dopaquinone + 2 H2O</text>
        <dbReference type="Rhea" id="RHEA:34287"/>
        <dbReference type="ChEBI" id="CHEBI:15377"/>
        <dbReference type="ChEBI" id="CHEBI:15379"/>
        <dbReference type="ChEBI" id="CHEBI:57504"/>
        <dbReference type="ChEBI" id="CHEBI:57924"/>
        <dbReference type="EC" id="1.14.18.1"/>
    </reaction>
</comment>
<dbReference type="AlphaFoldDB" id="A0A010RR72"/>
<evidence type="ECO:0000256" key="1">
    <source>
        <dbReference type="ARBA" id="ARBA00001973"/>
    </source>
</evidence>
<comment type="caution">
    <text evidence="13">The sequence shown here is derived from an EMBL/GenBank/DDBJ whole genome shotgun (WGS) entry which is preliminary data.</text>
</comment>
<dbReference type="KEGG" id="cfj:CFIO01_12464"/>
<accession>A0A010RR72</accession>
<dbReference type="EC" id="1.14.18.1" evidence="3"/>
<evidence type="ECO:0000256" key="3">
    <source>
        <dbReference type="ARBA" id="ARBA00011906"/>
    </source>
</evidence>
<dbReference type="eggNOG" id="ENOG502RYJI">
    <property type="taxonomic scope" value="Eukaryota"/>
</dbReference>
<keyword evidence="6" id="KW-0186">Copper</keyword>
<keyword evidence="5" id="KW-0560">Oxidoreductase</keyword>
<dbReference type="GO" id="GO:0004503">
    <property type="term" value="F:tyrosinase activity"/>
    <property type="evidence" value="ECO:0007669"/>
    <property type="project" value="UniProtKB-EC"/>
</dbReference>
<evidence type="ECO:0000256" key="7">
    <source>
        <dbReference type="ARBA" id="ARBA00023033"/>
    </source>
</evidence>
<keyword evidence="7" id="KW-0503">Monooxygenase</keyword>
<dbReference type="InterPro" id="IPR041640">
    <property type="entry name" value="Tyrosinase_C"/>
</dbReference>
<protein>
    <recommendedName>
        <fullName evidence="3">tyrosinase</fullName>
        <ecNumber evidence="3">1.14.18.1</ecNumber>
    </recommendedName>
</protein>
<feature type="region of interest" description="Disordered" evidence="11">
    <location>
        <begin position="575"/>
        <end position="596"/>
    </location>
</feature>
<dbReference type="Proteomes" id="UP000020467">
    <property type="component" value="Unassembled WGS sequence"/>
</dbReference>
<dbReference type="STRING" id="1445577.A0A010RR72"/>
<dbReference type="InterPro" id="IPR050316">
    <property type="entry name" value="Tyrosinase/Hemocyanin"/>
</dbReference>
<keyword evidence="4" id="KW-0479">Metal-binding</keyword>
<sequence>MASGTYPIKGLPVPTGGPIPQREEITAWRNNPKNAIKVSLFIQALNIFQTMDPDDKLSYYQVAGIHGLPAQSWDTDPAPNKKKKLPINSTPQFYCPHGSLIFPTWHRAYLALFEQLLNGIMQEQILPTIADNVVREVWALEAQNWRMPYWDWAAPQEYIQSCGVPEIVSQPDINIISTGGALQTVPNPLVQVPNFRHHRYGITNKKTPTPQEALGVENNGLVANALEIPQWVKMEQETGKKLDPDMKGSLQDQVHRLLTQGYFANYATFATTEYGDNDLNPLLLPAGRLSSSSTTAFMSGPVESTLAQLHHYNVDRQLAIFQKLNPEHWLDGGSPTKDETADGPLHPFHSDTNATLITSNLVKDITSYGYTYDNLNVPVDDLKKAINEKYGSLRKHLNKNPDLDGRTNDYLINVQYDRFALNGKSYAVHFFLKGEIPSEPSKYRASPSHIGSIHTFSTDYWTAGNRNGVDCQNCQSQQEKGVKAKAQIPITLELLFRAVSRDDLWSDLRNLESDHVQQYLEQHLKWVIVAVPGEVIPTENLPGLKVVVHAGKGHHPEDTTQPSKFHSYRPMWSVTHGKTGGARHEDNVVHPDELQG</sequence>
<comment type="similarity">
    <text evidence="2">Belongs to the tyrosinase family.</text>
</comment>
<dbReference type="InterPro" id="IPR008922">
    <property type="entry name" value="Di-copper_centre_dom_sf"/>
</dbReference>
<feature type="domain" description="Tyrosinase copper-binding" evidence="12">
    <location>
        <begin position="97"/>
        <end position="114"/>
    </location>
</feature>
<keyword evidence="8" id="KW-0470">Melanin biosynthesis</keyword>
<evidence type="ECO:0000313" key="13">
    <source>
        <dbReference type="EMBL" id="EXF80489.1"/>
    </source>
</evidence>
<dbReference type="PROSITE" id="PS00497">
    <property type="entry name" value="TYROSINASE_1"/>
    <property type="match status" value="1"/>
</dbReference>
<evidence type="ECO:0000256" key="11">
    <source>
        <dbReference type="SAM" id="MobiDB-lite"/>
    </source>
</evidence>
<evidence type="ECO:0000256" key="9">
    <source>
        <dbReference type="ARBA" id="ARBA00048233"/>
    </source>
</evidence>
<organism evidence="13 14">
    <name type="scientific">Colletotrichum fioriniae PJ7</name>
    <dbReference type="NCBI Taxonomy" id="1445577"/>
    <lineage>
        <taxon>Eukaryota</taxon>
        <taxon>Fungi</taxon>
        <taxon>Dikarya</taxon>
        <taxon>Ascomycota</taxon>
        <taxon>Pezizomycotina</taxon>
        <taxon>Sordariomycetes</taxon>
        <taxon>Hypocreomycetidae</taxon>
        <taxon>Glomerellales</taxon>
        <taxon>Glomerellaceae</taxon>
        <taxon>Colletotrichum</taxon>
        <taxon>Colletotrichum acutatum species complex</taxon>
    </lineage>
</organism>
<evidence type="ECO:0000256" key="6">
    <source>
        <dbReference type="ARBA" id="ARBA00023008"/>
    </source>
</evidence>
<dbReference type="GO" id="GO:0046872">
    <property type="term" value="F:metal ion binding"/>
    <property type="evidence" value="ECO:0007669"/>
    <property type="project" value="UniProtKB-KW"/>
</dbReference>
<comment type="catalytic activity">
    <reaction evidence="10">
        <text>L-tyrosine + O2 = L-dopaquinone + H2O</text>
        <dbReference type="Rhea" id="RHEA:18117"/>
        <dbReference type="ChEBI" id="CHEBI:15377"/>
        <dbReference type="ChEBI" id="CHEBI:15379"/>
        <dbReference type="ChEBI" id="CHEBI:57924"/>
        <dbReference type="ChEBI" id="CHEBI:58315"/>
        <dbReference type="EC" id="1.14.18.1"/>
    </reaction>
</comment>
<evidence type="ECO:0000313" key="14">
    <source>
        <dbReference type="Proteomes" id="UP000020467"/>
    </source>
</evidence>
<evidence type="ECO:0000256" key="5">
    <source>
        <dbReference type="ARBA" id="ARBA00023002"/>
    </source>
</evidence>
<evidence type="ECO:0000259" key="12">
    <source>
        <dbReference type="PROSITE" id="PS00497"/>
    </source>
</evidence>
<dbReference type="SMR" id="A0A010RR72"/>
<keyword evidence="14" id="KW-1185">Reference proteome</keyword>
<dbReference type="Gene3D" id="1.10.1280.10">
    <property type="entry name" value="Di-copper center containing domain from catechol oxidase"/>
    <property type="match status" value="2"/>
</dbReference>
<proteinExistence type="inferred from homology"/>
<name>A0A010RR72_9PEZI</name>
<dbReference type="GO" id="GO:0042438">
    <property type="term" value="P:melanin biosynthetic process"/>
    <property type="evidence" value="ECO:0007669"/>
    <property type="project" value="UniProtKB-KW"/>
</dbReference>
<evidence type="ECO:0000256" key="10">
    <source>
        <dbReference type="ARBA" id="ARBA00048881"/>
    </source>
</evidence>
<evidence type="ECO:0000256" key="2">
    <source>
        <dbReference type="ARBA" id="ARBA00009928"/>
    </source>
</evidence>
<dbReference type="OrthoDB" id="1658288at2759"/>
<dbReference type="InterPro" id="IPR002227">
    <property type="entry name" value="Tyrosinase_Cu-bd"/>
</dbReference>
<gene>
    <name evidence="13" type="ORF">CFIO01_12464</name>
</gene>
<dbReference type="PANTHER" id="PTHR11474">
    <property type="entry name" value="TYROSINASE FAMILY MEMBER"/>
    <property type="match status" value="1"/>
</dbReference>
<dbReference type="PANTHER" id="PTHR11474:SF76">
    <property type="entry name" value="SHKT DOMAIN-CONTAINING PROTEIN"/>
    <property type="match status" value="1"/>
</dbReference>
<dbReference type="Gene3D" id="2.60.310.20">
    <property type="match status" value="1"/>
</dbReference>
<feature type="compositionally biased region" description="Basic and acidic residues" evidence="11">
    <location>
        <begin position="582"/>
        <end position="596"/>
    </location>
</feature>
<dbReference type="SUPFAM" id="SSF48056">
    <property type="entry name" value="Di-copper centre-containing domain"/>
    <property type="match status" value="1"/>
</dbReference>
<reference evidence="13 14" key="1">
    <citation type="submission" date="2014-02" db="EMBL/GenBank/DDBJ databases">
        <title>The genome sequence of Colletotrichum fioriniae PJ7.</title>
        <authorList>
            <person name="Baroncelli R."/>
            <person name="Thon M.R."/>
        </authorList>
    </citation>
    <scope>NUCLEOTIDE SEQUENCE [LARGE SCALE GENOMIC DNA]</scope>
    <source>
        <strain evidence="13 14">PJ7</strain>
    </source>
</reference>
<evidence type="ECO:0000256" key="4">
    <source>
        <dbReference type="ARBA" id="ARBA00022723"/>
    </source>
</evidence>
<comment type="cofactor">
    <cofactor evidence="1">
        <name>Cu(2+)</name>
        <dbReference type="ChEBI" id="CHEBI:29036"/>
    </cofactor>
</comment>
<evidence type="ECO:0000256" key="8">
    <source>
        <dbReference type="ARBA" id="ARBA00023101"/>
    </source>
</evidence>
<dbReference type="EMBL" id="JARH01000436">
    <property type="protein sequence ID" value="EXF80489.1"/>
    <property type="molecule type" value="Genomic_DNA"/>
</dbReference>
<dbReference type="HOGENOM" id="CLU_013691_1_2_1"/>
<dbReference type="Pfam" id="PF00264">
    <property type="entry name" value="Tyrosinase"/>
    <property type="match status" value="1"/>
</dbReference>
<dbReference type="Pfam" id="PF18132">
    <property type="entry name" value="Tyrosinase_C"/>
    <property type="match status" value="1"/>
</dbReference>